<name>A0ABS4PHQ7_9GAMM</name>
<dbReference type="RefSeq" id="WP_034950099.1">
    <property type="nucleotide sequence ID" value="NZ_JAGGMQ010000002.1"/>
</dbReference>
<evidence type="ECO:0000313" key="2">
    <source>
        <dbReference type="Proteomes" id="UP001195624"/>
    </source>
</evidence>
<evidence type="ECO:0008006" key="3">
    <source>
        <dbReference type="Google" id="ProtNLM"/>
    </source>
</evidence>
<comment type="caution">
    <text evidence="1">The sequence shown here is derived from an EMBL/GenBank/DDBJ whole genome shotgun (WGS) entry which is preliminary data.</text>
</comment>
<dbReference type="EMBL" id="JAGGMQ010000002">
    <property type="protein sequence ID" value="MBP2171641.1"/>
    <property type="molecule type" value="Genomic_DNA"/>
</dbReference>
<sequence length="63" mass="6510">MERIVEVAPDKISEIRGYMANSGRDCASGTCDCGGGGGGGGGFISAEDFLIKELEEVSADFFS</sequence>
<organism evidence="1 2">
    <name type="scientific">Winslowiella toletana</name>
    <dbReference type="NCBI Taxonomy" id="92490"/>
    <lineage>
        <taxon>Bacteria</taxon>
        <taxon>Pseudomonadati</taxon>
        <taxon>Pseudomonadota</taxon>
        <taxon>Gammaproteobacteria</taxon>
        <taxon>Enterobacterales</taxon>
        <taxon>Erwiniaceae</taxon>
        <taxon>Winslowiella</taxon>
    </lineage>
</organism>
<accession>A0ABS4PHQ7</accession>
<evidence type="ECO:0000313" key="1">
    <source>
        <dbReference type="EMBL" id="MBP2171641.1"/>
    </source>
</evidence>
<keyword evidence="2" id="KW-1185">Reference proteome</keyword>
<reference evidence="1 2" key="1">
    <citation type="submission" date="2021-03" db="EMBL/GenBank/DDBJ databases">
        <authorList>
            <person name="D'Agostino P."/>
            <person name="Huntemann M."/>
            <person name="Clum A."/>
            <person name="Spunde A."/>
            <person name="Palaniappan K."/>
            <person name="Ritter S."/>
            <person name="Mikhailova N."/>
            <person name="Chen I.-M."/>
            <person name="Stamatis D."/>
            <person name="Reddy T."/>
            <person name="O'Malley R."/>
            <person name="Daum C."/>
            <person name="Shapiro N."/>
            <person name="Ivanova N."/>
            <person name="Kyrpides N."/>
            <person name="Woyke T."/>
        </authorList>
    </citation>
    <scope>NUCLEOTIDE SEQUENCE [LARGE SCALE GENOMIC DNA]</scope>
    <source>
        <strain evidence="1 2">WS4403</strain>
    </source>
</reference>
<proteinExistence type="predicted"/>
<gene>
    <name evidence="1" type="ORF">J2125_004937</name>
</gene>
<dbReference type="Proteomes" id="UP001195624">
    <property type="component" value="Unassembled WGS sequence"/>
</dbReference>
<reference evidence="2" key="2">
    <citation type="submission" date="2023-07" db="EMBL/GenBank/DDBJ databases">
        <title>Genome mining of underrepresented organisms for secondary metabolites.</title>
        <authorList>
            <person name="D'Agostino P.M."/>
        </authorList>
    </citation>
    <scope>NUCLEOTIDE SEQUENCE [LARGE SCALE GENOMIC DNA]</scope>
    <source>
        <strain evidence="2">WS4403</strain>
    </source>
</reference>
<protein>
    <recommendedName>
        <fullName evidence="3">YlbF family regulator</fullName>
    </recommendedName>
</protein>